<dbReference type="AlphaFoldDB" id="A0ABD8AW52"/>
<name>A0ABD8AW52_PAEAM</name>
<reference evidence="1 2" key="1">
    <citation type="submission" date="2024-02" db="EMBL/GenBank/DDBJ databases">
        <title>Complete sequences of two Paenibacillus sp. strains and one Lysinibacillus strain isolated from the environment on STAA medium highlight biotechnological potential.</title>
        <authorList>
            <person name="Attere S.A."/>
            <person name="Piche L.C."/>
            <person name="Intertaglia L."/>
            <person name="Lami R."/>
            <person name="Charette S.J."/>
            <person name="Vincent A.T."/>
        </authorList>
    </citation>
    <scope>NUCLEOTIDE SEQUENCE [LARGE SCALE GENOMIC DNA]</scope>
    <source>
        <strain evidence="1 2">Y5S-7</strain>
    </source>
</reference>
<gene>
    <name evidence="1" type="ORF">V6668_04750</name>
</gene>
<dbReference type="RefSeq" id="WP_282615757.1">
    <property type="nucleotide sequence ID" value="NZ_CP145892.1"/>
</dbReference>
<evidence type="ECO:0000313" key="2">
    <source>
        <dbReference type="Proteomes" id="UP001364764"/>
    </source>
</evidence>
<organism evidence="1 2">
    <name type="scientific">Paenibacillus amylolyticus</name>
    <dbReference type="NCBI Taxonomy" id="1451"/>
    <lineage>
        <taxon>Bacteria</taxon>
        <taxon>Bacillati</taxon>
        <taxon>Bacillota</taxon>
        <taxon>Bacilli</taxon>
        <taxon>Bacillales</taxon>
        <taxon>Paenibacillaceae</taxon>
        <taxon>Paenibacillus</taxon>
    </lineage>
</organism>
<evidence type="ECO:0008006" key="3">
    <source>
        <dbReference type="Google" id="ProtNLM"/>
    </source>
</evidence>
<proteinExistence type="predicted"/>
<accession>A0ABD8AW52</accession>
<protein>
    <recommendedName>
        <fullName evidence="3">GNAT family N-acetyltransferase</fullName>
    </recommendedName>
</protein>
<dbReference type="Proteomes" id="UP001364764">
    <property type="component" value="Chromosome"/>
</dbReference>
<dbReference type="EMBL" id="CP145892">
    <property type="protein sequence ID" value="WWP21501.1"/>
    <property type="molecule type" value="Genomic_DNA"/>
</dbReference>
<sequence length="41" mass="4877">MLVVEYREQDHDKLVEIWESSVRATHWLTTGYNDHEEECAG</sequence>
<evidence type="ECO:0000313" key="1">
    <source>
        <dbReference type="EMBL" id="WWP21501.1"/>
    </source>
</evidence>
<dbReference type="GeneID" id="93474749"/>